<reference evidence="8" key="4">
    <citation type="submission" date="2015-02" db="EMBL/GenBank/DDBJ databases">
        <authorList>
            <person name="Chooi Y.-H."/>
        </authorList>
    </citation>
    <scope>NUCLEOTIDE SEQUENCE</scope>
</reference>
<dbReference type="GO" id="GO:0051213">
    <property type="term" value="F:dioxygenase activity"/>
    <property type="evidence" value="ECO:0007669"/>
    <property type="project" value="UniProtKB-KW"/>
</dbReference>
<reference evidence="7 9" key="2">
    <citation type="journal article" date="2005" name="J. Bacteriol.">
        <title>The genome of S-PM2, a 'photosynthetic' T4-type bacteriophage that infects marine Synechococcus strains.</title>
        <authorList>
            <person name="Mann N.H."/>
            <person name="Clokie M.R."/>
            <person name="Millard A."/>
            <person name="Cook A."/>
            <person name="Wilson W.H."/>
            <person name="Wheatley P.J."/>
            <person name="Letarov A."/>
            <person name="Krisch H.M."/>
        </authorList>
    </citation>
    <scope>NUCLEOTIDE SEQUENCE</scope>
</reference>
<evidence type="ECO:0000256" key="4">
    <source>
        <dbReference type="ARBA" id="ARBA00023002"/>
    </source>
</evidence>
<organism evidence="7 9">
    <name type="scientific">Synechococcus phage S-PM2</name>
    <dbReference type="NCBI Taxonomy" id="238854"/>
    <lineage>
        <taxon>Viruses</taxon>
        <taxon>Duplodnaviria</taxon>
        <taxon>Heunggongvirae</taxon>
        <taxon>Uroviricota</taxon>
        <taxon>Caudoviricetes</taxon>
        <taxon>Pantevenvirales</taxon>
        <taxon>Kyanoviridae</taxon>
        <taxon>Nodensvirus</taxon>
        <taxon>Nodensvirus spm2</taxon>
    </lineage>
</organism>
<keyword evidence="2" id="KW-0479">Metal-binding</keyword>
<proteinExistence type="predicted"/>
<keyword evidence="5" id="KW-0408">Iron</keyword>
<dbReference type="PROSITE" id="PS51471">
    <property type="entry name" value="FE2OG_OXY"/>
    <property type="match status" value="1"/>
</dbReference>
<dbReference type="GO" id="GO:0005506">
    <property type="term" value="F:iron ion binding"/>
    <property type="evidence" value="ECO:0007669"/>
    <property type="project" value="InterPro"/>
</dbReference>
<gene>
    <name evidence="8" type="ORF">S-PM2d225</name>
    <name evidence="7" type="ORF">S-PM2p225</name>
</gene>
<dbReference type="EMBL" id="AJ630128">
    <property type="protein sequence ID" value="CAF34290.2"/>
    <property type="molecule type" value="Genomic_DNA"/>
</dbReference>
<dbReference type="Gene3D" id="2.60.120.620">
    <property type="entry name" value="q2cbj1_9rhob like domain"/>
    <property type="match status" value="1"/>
</dbReference>
<dbReference type="Pfam" id="PF13640">
    <property type="entry name" value="2OG-FeII_Oxy_3"/>
    <property type="match status" value="1"/>
</dbReference>
<dbReference type="KEGG" id="vg:3260487"/>
<dbReference type="PANTHER" id="PTHR10869:SF246">
    <property type="entry name" value="TRANSMEMBRANE PROLYL 4-HYDROXYLASE"/>
    <property type="match status" value="1"/>
</dbReference>
<dbReference type="InterPro" id="IPR045054">
    <property type="entry name" value="P4HA-like"/>
</dbReference>
<keyword evidence="3" id="KW-0223">Dioxygenase</keyword>
<dbReference type="OrthoDB" id="11494at10239"/>
<accession>Q5GQB2</accession>
<dbReference type="SMART" id="SM00702">
    <property type="entry name" value="P4Hc"/>
    <property type="match status" value="1"/>
</dbReference>
<dbReference type="RefSeq" id="YP_195260.2">
    <property type="nucleotide sequence ID" value="NC_006820.1"/>
</dbReference>
<keyword evidence="4" id="KW-0560">Oxidoreductase</keyword>
<evidence type="ECO:0000313" key="10">
    <source>
        <dbReference type="Proteomes" id="UP000246186"/>
    </source>
</evidence>
<evidence type="ECO:0000313" key="8">
    <source>
        <dbReference type="EMBL" id="CFW42462.1"/>
    </source>
</evidence>
<reference evidence="7 9" key="1">
    <citation type="journal article" date="2004" name="Proc. Natl. Acad. Sci. U.S.A.">
        <title>Genetic organization of the psbAD region in phages infecting marine Synechococcus strains.</title>
        <authorList>
            <person name="Millard A."/>
            <person name="Clokie M.R."/>
            <person name="Shub D.A."/>
            <person name="Mann N.H."/>
        </authorList>
    </citation>
    <scope>NUCLEOTIDE SEQUENCE [LARGE SCALE GENOMIC DNA]</scope>
</reference>
<evidence type="ECO:0000256" key="1">
    <source>
        <dbReference type="ARBA" id="ARBA00001961"/>
    </source>
</evidence>
<sequence length="234" mass="26885">MTKETIQPYRPLELMMDDAMTKSDFTDFIGVWEKFVPGSFCDQVVQWFDTLVARGTCAVHNDELAEIYGENDQEGFDAYSIRGEMMYGSNMNRKDYSVLVNYVNEKLSYQINQFLKSCMLHYINEFGQLKNVSMFSSDIKMQMTEPGGGYHAWHYENSASTHAQRELTWMIYLNDVPPENGGETEFLYQHKRISPTKGTVVVFPAGMTHVHRGNTVLKGNKYIVTGWYIKTGIA</sequence>
<evidence type="ECO:0000256" key="2">
    <source>
        <dbReference type="ARBA" id="ARBA00022723"/>
    </source>
</evidence>
<keyword evidence="9" id="KW-1185">Reference proteome</keyword>
<comment type="cofactor">
    <cofactor evidence="1">
        <name>L-ascorbate</name>
        <dbReference type="ChEBI" id="CHEBI:38290"/>
    </cofactor>
</comment>
<dbReference type="SUPFAM" id="SSF51197">
    <property type="entry name" value="Clavaminate synthase-like"/>
    <property type="match status" value="1"/>
</dbReference>
<name>Q5GQB2_BPSYP</name>
<dbReference type="Proteomes" id="UP000246186">
    <property type="component" value="Genome"/>
</dbReference>
<evidence type="ECO:0000313" key="9">
    <source>
        <dbReference type="Proteomes" id="UP000000994"/>
    </source>
</evidence>
<reference evidence="8 10" key="3">
    <citation type="journal article" date="2015" name="PLoS ONE">
        <title>Spontaneous Deletion of an "ORFanage" Region Facilitates Host Adaptation in a "Photosynthetic" Cyanophage.</title>
        <authorList>
            <person name="Puxty R.J."/>
            <person name="Perez-Sepulveda B."/>
            <person name="Rihtman B."/>
            <person name="Evans D.J."/>
            <person name="Millard A.D."/>
            <person name="Scanlan D.J."/>
        </authorList>
    </citation>
    <scope>NUCLEOTIDE SEQUENCE [LARGE SCALE GENOMIC DNA]</scope>
</reference>
<dbReference type="EMBL" id="LN828717">
    <property type="protein sequence ID" value="CFW42462.1"/>
    <property type="molecule type" value="Genomic_DNA"/>
</dbReference>
<dbReference type="InterPro" id="IPR044862">
    <property type="entry name" value="Pro_4_hyd_alph_FE2OG_OXY"/>
</dbReference>
<dbReference type="InterPro" id="IPR006620">
    <property type="entry name" value="Pro_4_hyd_alph"/>
</dbReference>
<evidence type="ECO:0000256" key="5">
    <source>
        <dbReference type="ARBA" id="ARBA00023004"/>
    </source>
</evidence>
<dbReference type="InterPro" id="IPR005123">
    <property type="entry name" value="Oxoglu/Fe-dep_dioxygenase_dom"/>
</dbReference>
<dbReference type="GO" id="GO:0016705">
    <property type="term" value="F:oxidoreductase activity, acting on paired donors, with incorporation or reduction of molecular oxygen"/>
    <property type="evidence" value="ECO:0007669"/>
    <property type="project" value="InterPro"/>
</dbReference>
<feature type="domain" description="Fe2OG dioxygenase" evidence="6">
    <location>
        <begin position="110"/>
        <end position="230"/>
    </location>
</feature>
<dbReference type="Proteomes" id="UP000000994">
    <property type="component" value="Segment"/>
</dbReference>
<evidence type="ECO:0000256" key="3">
    <source>
        <dbReference type="ARBA" id="ARBA00022964"/>
    </source>
</evidence>
<dbReference type="GO" id="GO:0031418">
    <property type="term" value="F:L-ascorbic acid binding"/>
    <property type="evidence" value="ECO:0007669"/>
    <property type="project" value="InterPro"/>
</dbReference>
<organismHost>
    <name type="scientific">Synechococcus</name>
    <dbReference type="NCBI Taxonomy" id="1129"/>
</organismHost>
<evidence type="ECO:0000259" key="6">
    <source>
        <dbReference type="PROSITE" id="PS51471"/>
    </source>
</evidence>
<protein>
    <submittedName>
        <fullName evidence="7">2OG-Fe(II) oxygenase</fullName>
    </submittedName>
</protein>
<evidence type="ECO:0000313" key="7">
    <source>
        <dbReference type="EMBL" id="CAF34290.2"/>
    </source>
</evidence>
<dbReference type="PANTHER" id="PTHR10869">
    <property type="entry name" value="PROLYL 4-HYDROXYLASE ALPHA SUBUNIT"/>
    <property type="match status" value="1"/>
</dbReference>